<evidence type="ECO:0000313" key="3">
    <source>
        <dbReference type="Proteomes" id="UP000663829"/>
    </source>
</evidence>
<reference evidence="1" key="1">
    <citation type="submission" date="2021-02" db="EMBL/GenBank/DDBJ databases">
        <authorList>
            <person name="Nowell W R."/>
        </authorList>
    </citation>
    <scope>NUCLEOTIDE SEQUENCE</scope>
</reference>
<gene>
    <name evidence="1" type="ORF">GPM918_LOCUS43591</name>
    <name evidence="2" type="ORF">SRO942_LOCUS45118</name>
</gene>
<evidence type="ECO:0000313" key="1">
    <source>
        <dbReference type="EMBL" id="CAF1618754.1"/>
    </source>
</evidence>
<dbReference type="EMBL" id="CAJOBC010107117">
    <property type="protein sequence ID" value="CAF4507054.1"/>
    <property type="molecule type" value="Genomic_DNA"/>
</dbReference>
<sequence length="62" mass="7029">HVDLYIQQSATGCVGGLNVKYLNKAFTGDQLRYYLDLLMDYLLVLEELLMLEKGSLGIPEIH</sequence>
<proteinExistence type="predicted"/>
<keyword evidence="3" id="KW-1185">Reference proteome</keyword>
<organism evidence="1 3">
    <name type="scientific">Didymodactylos carnosus</name>
    <dbReference type="NCBI Taxonomy" id="1234261"/>
    <lineage>
        <taxon>Eukaryota</taxon>
        <taxon>Metazoa</taxon>
        <taxon>Spiralia</taxon>
        <taxon>Gnathifera</taxon>
        <taxon>Rotifera</taxon>
        <taxon>Eurotatoria</taxon>
        <taxon>Bdelloidea</taxon>
        <taxon>Philodinida</taxon>
        <taxon>Philodinidae</taxon>
        <taxon>Didymodactylos</taxon>
    </lineage>
</organism>
<dbReference type="EMBL" id="CAJNOQ010040065">
    <property type="protein sequence ID" value="CAF1618754.1"/>
    <property type="molecule type" value="Genomic_DNA"/>
</dbReference>
<accession>A0A816C629</accession>
<dbReference type="Proteomes" id="UP000663829">
    <property type="component" value="Unassembled WGS sequence"/>
</dbReference>
<name>A0A816C629_9BILA</name>
<comment type="caution">
    <text evidence="1">The sequence shown here is derived from an EMBL/GenBank/DDBJ whole genome shotgun (WGS) entry which is preliminary data.</text>
</comment>
<dbReference type="AlphaFoldDB" id="A0A816C629"/>
<protein>
    <submittedName>
        <fullName evidence="1">Uncharacterized protein</fullName>
    </submittedName>
</protein>
<dbReference type="Proteomes" id="UP000681722">
    <property type="component" value="Unassembled WGS sequence"/>
</dbReference>
<feature type="non-terminal residue" evidence="1">
    <location>
        <position position="1"/>
    </location>
</feature>
<evidence type="ECO:0000313" key="2">
    <source>
        <dbReference type="EMBL" id="CAF4507054.1"/>
    </source>
</evidence>